<evidence type="ECO:0000256" key="8">
    <source>
        <dbReference type="ARBA" id="ARBA00063535"/>
    </source>
</evidence>
<evidence type="ECO:0000256" key="3">
    <source>
        <dbReference type="ARBA" id="ARBA00022490"/>
    </source>
</evidence>
<comment type="subcellular location">
    <subcellularLocation>
        <location evidence="1">Cytoplasm</location>
    </subcellularLocation>
</comment>
<evidence type="ECO:0000256" key="9">
    <source>
        <dbReference type="ARBA" id="ARBA00069061"/>
    </source>
</evidence>
<dbReference type="InterPro" id="IPR051213">
    <property type="entry name" value="START_lipid_transfer"/>
</dbReference>
<dbReference type="Pfam" id="PF01852">
    <property type="entry name" value="START"/>
    <property type="match status" value="1"/>
</dbReference>
<accession>A0A6F9DU22</accession>
<evidence type="ECO:0000256" key="6">
    <source>
        <dbReference type="ARBA" id="ARBA00023055"/>
    </source>
</evidence>
<evidence type="ECO:0000256" key="2">
    <source>
        <dbReference type="ARBA" id="ARBA00022448"/>
    </source>
</evidence>
<feature type="domain" description="START" evidence="12">
    <location>
        <begin position="143"/>
        <end position="329"/>
    </location>
</feature>
<evidence type="ECO:0000256" key="7">
    <source>
        <dbReference type="ARBA" id="ARBA00023121"/>
    </source>
</evidence>
<evidence type="ECO:0000256" key="5">
    <source>
        <dbReference type="ARBA" id="ARBA00022990"/>
    </source>
</evidence>
<dbReference type="Gene3D" id="3.30.530.20">
    <property type="match status" value="1"/>
</dbReference>
<reference evidence="13" key="1">
    <citation type="submission" date="2020-04" db="EMBL/GenBank/DDBJ databases">
        <authorList>
            <person name="Neveu A P."/>
        </authorList>
    </citation>
    <scope>NUCLEOTIDE SEQUENCE</scope>
    <source>
        <tissue evidence="13">Whole embryo</tissue>
    </source>
</reference>
<dbReference type="AlphaFoldDB" id="A0A6F9DU22"/>
<evidence type="ECO:0000256" key="11">
    <source>
        <dbReference type="ARBA" id="ARBA00079049"/>
    </source>
</evidence>
<dbReference type="PROSITE" id="PS50848">
    <property type="entry name" value="START"/>
    <property type="match status" value="1"/>
</dbReference>
<proteinExistence type="evidence at transcript level"/>
<keyword evidence="5" id="KW-0007">Acetylation</keyword>
<protein>
    <recommendedName>
        <fullName evidence="9">Phosphatidylcholine transfer protein</fullName>
    </recommendedName>
    <alternativeName>
        <fullName evidence="11">START domain-containing protein 2</fullName>
    </alternativeName>
    <alternativeName>
        <fullName evidence="10">StAR-related lipid transfer protein 2</fullName>
    </alternativeName>
</protein>
<keyword evidence="7" id="KW-0446">Lipid-binding</keyword>
<sequence>MIWKQFVTTWGRVKTRQVLSRWNNRWKNAHQKITRQTYMFNDGTFANFQRLYWSYLIRHYQKFHRGFEKSRLLALLFRRFTSYRPPTYILAGGLCSFSWQENSIKDEEIWEHINELKMLEGIEQLNASVSSEVVTAHNVPEHWETVVNEPNLKVWKLPFKNTGCMQYKVFGRFHDVTARQFFDVQCDLEYRQKWDKLALDVSIVDENKETGEQILRWISYFPYPLNSREYVFIRRSEIYKEANVLALLSRSVDHPKCAQNKKYVRVPLYVSDIVIKPHTHLDEPGLDYLLTYCDDPQTSIPSSLSAWVVSAGLPDYVKSIHKAALNIHKQTAVGPSCSATSSEICDFPGFSSREVEAVS</sequence>
<dbReference type="GO" id="GO:0008289">
    <property type="term" value="F:lipid binding"/>
    <property type="evidence" value="ECO:0007669"/>
    <property type="project" value="UniProtKB-KW"/>
</dbReference>
<evidence type="ECO:0000256" key="10">
    <source>
        <dbReference type="ARBA" id="ARBA00077188"/>
    </source>
</evidence>
<keyword evidence="2" id="KW-0813">Transport</keyword>
<dbReference type="InterPro" id="IPR023393">
    <property type="entry name" value="START-like_dom_sf"/>
</dbReference>
<evidence type="ECO:0000313" key="13">
    <source>
        <dbReference type="EMBL" id="CAB3266639.1"/>
    </source>
</evidence>
<dbReference type="GO" id="GO:0005829">
    <property type="term" value="C:cytosol"/>
    <property type="evidence" value="ECO:0007669"/>
    <property type="project" value="UniProtKB-ARBA"/>
</dbReference>
<evidence type="ECO:0000256" key="4">
    <source>
        <dbReference type="ARBA" id="ARBA00022553"/>
    </source>
</evidence>
<dbReference type="PANTHER" id="PTHR19308">
    <property type="entry name" value="PHOSPHATIDYLCHOLINE TRANSFER PROTEIN"/>
    <property type="match status" value="1"/>
</dbReference>
<evidence type="ECO:0000259" key="12">
    <source>
        <dbReference type="PROSITE" id="PS50848"/>
    </source>
</evidence>
<evidence type="ECO:0000256" key="1">
    <source>
        <dbReference type="ARBA" id="ARBA00004496"/>
    </source>
</evidence>
<dbReference type="InterPro" id="IPR002913">
    <property type="entry name" value="START_lipid-bd_dom"/>
</dbReference>
<dbReference type="PANTHER" id="PTHR19308:SF8">
    <property type="entry name" value="STAR-RELATED LIPID TRANSFER PROTEIN 7, MITOCHONDRIAL"/>
    <property type="match status" value="1"/>
</dbReference>
<organism evidence="13">
    <name type="scientific">Phallusia mammillata</name>
    <dbReference type="NCBI Taxonomy" id="59560"/>
    <lineage>
        <taxon>Eukaryota</taxon>
        <taxon>Metazoa</taxon>
        <taxon>Chordata</taxon>
        <taxon>Tunicata</taxon>
        <taxon>Ascidiacea</taxon>
        <taxon>Phlebobranchia</taxon>
        <taxon>Ascidiidae</taxon>
        <taxon>Phallusia</taxon>
    </lineage>
</organism>
<dbReference type="GO" id="GO:0006869">
    <property type="term" value="P:lipid transport"/>
    <property type="evidence" value="ECO:0007669"/>
    <property type="project" value="UniProtKB-KW"/>
</dbReference>
<keyword evidence="3" id="KW-0963">Cytoplasm</keyword>
<gene>
    <name evidence="13" type="primary">Stard7</name>
</gene>
<dbReference type="SMART" id="SM00234">
    <property type="entry name" value="START"/>
    <property type="match status" value="1"/>
</dbReference>
<dbReference type="EMBL" id="LR790777">
    <property type="protein sequence ID" value="CAB3266639.1"/>
    <property type="molecule type" value="mRNA"/>
</dbReference>
<comment type="subunit">
    <text evidence="8">Interacts with ACOT13/THEM2.</text>
</comment>
<keyword evidence="4" id="KW-0597">Phosphoprotein</keyword>
<keyword evidence="6" id="KW-0445">Lipid transport</keyword>
<name>A0A6F9DU22_9ASCI</name>
<dbReference type="SUPFAM" id="SSF55961">
    <property type="entry name" value="Bet v1-like"/>
    <property type="match status" value="1"/>
</dbReference>
<dbReference type="FunFam" id="3.30.530.20:FF:000017">
    <property type="entry name" value="Phosphatidylcholine transfer protein, putative"/>
    <property type="match status" value="1"/>
</dbReference>